<sequence length="186" mass="20092">MTGTLPPLLDSVVGGGTPGRSCVARLWIQCCCALVTASYITQNSDETATHRLRSGDLIETISALQTKSFLLAKTFLDSPVSVSPHKSLNTCRGVISEPDLLTIPDAEILEGFSGQAVIQVRRITIKKDSTVIPKKHLILTFNTPNLPTTIKAGYLNCKIRPHTFRILCAALSARGSDIRKLHAVAN</sequence>
<keyword evidence="2" id="KW-1185">Reference proteome</keyword>
<name>A0A8X6RCH3_TRICX</name>
<evidence type="ECO:0000313" key="1">
    <source>
        <dbReference type="EMBL" id="GFX90064.1"/>
    </source>
</evidence>
<accession>A0A8X6RCH3</accession>
<proteinExistence type="predicted"/>
<reference evidence="1" key="1">
    <citation type="submission" date="2020-08" db="EMBL/GenBank/DDBJ databases">
        <title>Multicomponent nature underlies the extraordinary mechanical properties of spider dragline silk.</title>
        <authorList>
            <person name="Kono N."/>
            <person name="Nakamura H."/>
            <person name="Mori M."/>
            <person name="Yoshida Y."/>
            <person name="Ohtoshi R."/>
            <person name="Malay A.D."/>
            <person name="Moran D.A.P."/>
            <person name="Tomita M."/>
            <person name="Numata K."/>
            <person name="Arakawa K."/>
        </authorList>
    </citation>
    <scope>NUCLEOTIDE SEQUENCE</scope>
</reference>
<dbReference type="Proteomes" id="UP000887159">
    <property type="component" value="Unassembled WGS sequence"/>
</dbReference>
<comment type="caution">
    <text evidence="1">The sequence shown here is derived from an EMBL/GenBank/DDBJ whole genome shotgun (WGS) entry which is preliminary data.</text>
</comment>
<gene>
    <name evidence="1" type="primary">AVEN_177582_1</name>
    <name evidence="1" type="ORF">TNCV_887611</name>
</gene>
<organism evidence="1 2">
    <name type="scientific">Trichonephila clavipes</name>
    <name type="common">Golden silk orbweaver</name>
    <name type="synonym">Nephila clavipes</name>
    <dbReference type="NCBI Taxonomy" id="2585209"/>
    <lineage>
        <taxon>Eukaryota</taxon>
        <taxon>Metazoa</taxon>
        <taxon>Ecdysozoa</taxon>
        <taxon>Arthropoda</taxon>
        <taxon>Chelicerata</taxon>
        <taxon>Arachnida</taxon>
        <taxon>Araneae</taxon>
        <taxon>Araneomorphae</taxon>
        <taxon>Entelegynae</taxon>
        <taxon>Araneoidea</taxon>
        <taxon>Nephilidae</taxon>
        <taxon>Trichonephila</taxon>
    </lineage>
</organism>
<protein>
    <submittedName>
        <fullName evidence="1">Uncharacterized protein</fullName>
    </submittedName>
</protein>
<evidence type="ECO:0000313" key="2">
    <source>
        <dbReference type="Proteomes" id="UP000887159"/>
    </source>
</evidence>
<dbReference type="AlphaFoldDB" id="A0A8X6RCH3"/>
<dbReference type="EMBL" id="BMAU01021087">
    <property type="protein sequence ID" value="GFX90064.1"/>
    <property type="molecule type" value="Genomic_DNA"/>
</dbReference>